<keyword evidence="3" id="KW-1185">Reference proteome</keyword>
<feature type="compositionally biased region" description="Polar residues" evidence="1">
    <location>
        <begin position="289"/>
        <end position="302"/>
    </location>
</feature>
<feature type="region of interest" description="Disordered" evidence="1">
    <location>
        <begin position="288"/>
        <end position="346"/>
    </location>
</feature>
<proteinExistence type="predicted"/>
<organism evidence="2 3">
    <name type="scientific">Diploscapter pachys</name>
    <dbReference type="NCBI Taxonomy" id="2018661"/>
    <lineage>
        <taxon>Eukaryota</taxon>
        <taxon>Metazoa</taxon>
        <taxon>Ecdysozoa</taxon>
        <taxon>Nematoda</taxon>
        <taxon>Chromadorea</taxon>
        <taxon>Rhabditida</taxon>
        <taxon>Rhabditina</taxon>
        <taxon>Rhabditomorpha</taxon>
        <taxon>Rhabditoidea</taxon>
        <taxon>Rhabditidae</taxon>
        <taxon>Diploscapter</taxon>
    </lineage>
</organism>
<reference evidence="2 3" key="1">
    <citation type="journal article" date="2017" name="Curr. Biol.">
        <title>Genome architecture and evolution of a unichromosomal asexual nematode.</title>
        <authorList>
            <person name="Fradin H."/>
            <person name="Zegar C."/>
            <person name="Gutwein M."/>
            <person name="Lucas J."/>
            <person name="Kovtun M."/>
            <person name="Corcoran D."/>
            <person name="Baugh L.R."/>
            <person name="Kiontke K."/>
            <person name="Gunsalus K."/>
            <person name="Fitch D.H."/>
            <person name="Piano F."/>
        </authorList>
    </citation>
    <scope>NUCLEOTIDE SEQUENCE [LARGE SCALE GENOMIC DNA]</scope>
    <source>
        <strain evidence="2">PF1309</strain>
    </source>
</reference>
<protein>
    <submittedName>
        <fullName evidence="2">Uncharacterized protein</fullName>
    </submittedName>
</protein>
<evidence type="ECO:0000313" key="3">
    <source>
        <dbReference type="Proteomes" id="UP000218231"/>
    </source>
</evidence>
<evidence type="ECO:0000313" key="2">
    <source>
        <dbReference type="EMBL" id="PAV80385.1"/>
    </source>
</evidence>
<dbReference type="EMBL" id="LIAE01007279">
    <property type="protein sequence ID" value="PAV80385.1"/>
    <property type="molecule type" value="Genomic_DNA"/>
</dbReference>
<feature type="region of interest" description="Disordered" evidence="1">
    <location>
        <begin position="160"/>
        <end position="210"/>
    </location>
</feature>
<comment type="caution">
    <text evidence="2">The sequence shown here is derived from an EMBL/GenBank/DDBJ whole genome shotgun (WGS) entry which is preliminary data.</text>
</comment>
<gene>
    <name evidence="2" type="ORF">WR25_20659</name>
</gene>
<feature type="compositionally biased region" description="Polar residues" evidence="1">
    <location>
        <begin position="160"/>
        <end position="179"/>
    </location>
</feature>
<sequence length="346" mass="39699">MPVWESSYLHWVPMSDPNATNVSTPTSTDSGLQLTPTLSTTSPFPYCYQTNDGHYDNTYQQRQYYENTTLVQQPMLSNSQNNNAPIVYDYNIHDDFPEFDENYFDQPGSSGISFEEPKRKISDILSSPDEYDKPEAYNIYLRGNEQAELTDLEQYDYEDLQSTPNSSNQSYNSPASVQLSEPGKIPTKKRGKKPQIDADGNLIEPKTKDRAKEKMVALEMELEDLRKANDAKNEQRKVMVEEIKRMKDYLQKHQCALKPTEQTESRSYTMTLFACYIKAAKFMNAQKIPKQSTRASQEQNQTPEEKHDELENEPITPTKKSKLSSISVENDSDEDEIQIVDVPFAT</sequence>
<accession>A0A2A2L2L7</accession>
<dbReference type="AlphaFoldDB" id="A0A2A2L2L7"/>
<evidence type="ECO:0000256" key="1">
    <source>
        <dbReference type="SAM" id="MobiDB-lite"/>
    </source>
</evidence>
<dbReference type="Proteomes" id="UP000218231">
    <property type="component" value="Unassembled WGS sequence"/>
</dbReference>
<name>A0A2A2L2L7_9BILA</name>